<evidence type="ECO:0000313" key="3">
    <source>
        <dbReference type="Proteomes" id="UP000501690"/>
    </source>
</evidence>
<reference evidence="2 3" key="1">
    <citation type="submission" date="2019-04" db="EMBL/GenBank/DDBJ databases">
        <title>An improved genome assembly and genetic linkage map for asparagus bean, Vigna unguiculata ssp. sesquipedialis.</title>
        <authorList>
            <person name="Xia Q."/>
            <person name="Zhang R."/>
            <person name="Dong Y."/>
        </authorList>
    </citation>
    <scope>NUCLEOTIDE SEQUENCE [LARGE SCALE GENOMIC DNA]</scope>
    <source>
        <tissue evidence="2">Leaf</tissue>
    </source>
</reference>
<dbReference type="GO" id="GO:0045893">
    <property type="term" value="P:positive regulation of DNA-templated transcription"/>
    <property type="evidence" value="ECO:0007669"/>
    <property type="project" value="TreeGrafter"/>
</dbReference>
<dbReference type="Proteomes" id="UP000501690">
    <property type="component" value="Linkage Group LG10"/>
</dbReference>
<keyword evidence="3" id="KW-1185">Reference proteome</keyword>
<name>A0A4D6NAI6_VIGUN</name>
<dbReference type="Gramene" id="Vigun05g196700.1.v1.2">
    <property type="protein sequence ID" value="Vigun05g196700.1.v1.2"/>
    <property type="gene ID" value="Vigun05g196700.v1.2"/>
</dbReference>
<sequence>MDPSTRLDHALFQLTPTRTRCDLVVAGGGVTERLASGLLEPFLSHLKSAKDQISKGGYSITLRPPGGYAPWFTKATLQRFVRFISTPEVLERFVTIEKEIVQIEEGSIQSSERSNLVAEAEDGRVRRSTTSSKLKEEQAGTNEDGYEENSKIRLRRVLDNRKAMLCKEQAMAYARALVAGFYPESVDDLICFADAFGASRLREACINFLELCKQKNEDKLWIDEIAAMQASAQRELPYLRTSGIILAGEDDTSSKLNGINDAPISESTPSHASFEGQDYSLPSQNPSGQIPMSWPNHVPQYMHNFQGHAFQQMPPYQGFLYPGMQVPPSYYPGNMHWPPSVEDPHIVHDRDKDYHKSSYKKKKKKKNSQVLEQSEEESSTASSDSSYESDSSQGKKQSSKEHQHKKKHGKKSSRKVVIRNINYITSNGDGEKGGVTEGSLSNEEEFINGDSLKQQVEEAVKSSSRHHKKHHSSKHPGMLNGSTDTDSIAIKGNNNNWDAFQNLLLRDDDSEEQQPMKFQEEYTVNQKFENGRSNEFNHEPNITRVVSNDAFVVTEREFNSYSQNRVDNFKEGNDALSLMKKNNSTDAEMLFSRRNDESGSYSMSTLSGNGPESSLTKCQKEEDWFIINQSDKPRNEYQNRDFSIFNGVATSPTTASLLLEKNKKDIMTDDSFMIQARSSEDKFNSQSAADLSLVSDIVGATEFMNITQEGSKNKTETLNSHEPEDLFMVLDRDSAAERSVAPWSMEMDYENNFALNEANRKLSEIETDQNHPSNKEGTDTKTPGVKNGKVSSKEAKSKAINGKSKSDITSRSKSSPGTRTRAVKTKSEKEEENRKRKEDLMIQRQKRITERSASKKTGTETKTSLTSAKKGNPKIHPSNEETKKLNKPVLRNSTIERLAAARVTQPKVSPSQAKPGPTKKPPSKANGVPLQKTTSTEKKKQGSKEVKSSSQKQDTKKTNEKVLASTNGKAKNETEVSVELRVNSGAAQSVEPNNSNLDLKDNGEPIKTSSEKQTTDVISEKDHVPGNVGQIKVNSGLPNHDQALQGSEEISNKLSQLRGDNKPQDITDAITNPAAALPSKPVTVSAVNSEINQEIDESNPTLPNVTEKQISTPPPPSSQLMPEPVHSRKKWNSDEDSSKPAKGFRKLLFFGRKS</sequence>
<feature type="compositionally biased region" description="Basic and acidic residues" evidence="1">
    <location>
        <begin position="935"/>
        <end position="960"/>
    </location>
</feature>
<dbReference type="EMBL" id="CP039354">
    <property type="protein sequence ID" value="QCE09902.1"/>
    <property type="molecule type" value="Genomic_DNA"/>
</dbReference>
<gene>
    <name evidence="2" type="ORF">DEO72_LG10g1125</name>
</gene>
<evidence type="ECO:0008006" key="4">
    <source>
        <dbReference type="Google" id="ProtNLM"/>
    </source>
</evidence>
<feature type="compositionally biased region" description="Low complexity" evidence="1">
    <location>
        <begin position="379"/>
        <end position="396"/>
    </location>
</feature>
<dbReference type="GO" id="GO:0009416">
    <property type="term" value="P:response to light stimulus"/>
    <property type="evidence" value="ECO:0007669"/>
    <property type="project" value="TreeGrafter"/>
</dbReference>
<feature type="compositionally biased region" description="Basic residues" evidence="1">
    <location>
        <begin position="357"/>
        <end position="367"/>
    </location>
</feature>
<feature type="region of interest" description="Disordered" evidence="1">
    <location>
        <begin position="260"/>
        <end position="288"/>
    </location>
</feature>
<proteinExistence type="predicted"/>
<feature type="compositionally biased region" description="Basic and acidic residues" evidence="1">
    <location>
        <begin position="998"/>
        <end position="1024"/>
    </location>
</feature>
<evidence type="ECO:0000313" key="2">
    <source>
        <dbReference type="EMBL" id="QCE09902.1"/>
    </source>
</evidence>
<dbReference type="PANTHER" id="PTHR31008">
    <property type="entry name" value="COP1-INTERACTING PROTEIN-RELATED"/>
    <property type="match status" value="1"/>
</dbReference>
<feature type="compositionally biased region" description="Basic and acidic residues" evidence="1">
    <location>
        <begin position="342"/>
        <end position="356"/>
    </location>
</feature>
<feature type="compositionally biased region" description="Polar residues" evidence="1">
    <location>
        <begin position="1032"/>
        <end position="1055"/>
    </location>
</feature>
<feature type="compositionally biased region" description="Polar residues" evidence="1">
    <location>
        <begin position="860"/>
        <end position="869"/>
    </location>
</feature>
<dbReference type="OrthoDB" id="2020180at2759"/>
<feature type="region of interest" description="Disordered" evidence="1">
    <location>
        <begin position="596"/>
        <end position="615"/>
    </location>
</feature>
<feature type="compositionally biased region" description="Polar residues" evidence="1">
    <location>
        <begin position="1085"/>
        <end position="1110"/>
    </location>
</feature>
<feature type="compositionally biased region" description="Polar residues" evidence="1">
    <location>
        <begin position="598"/>
        <end position="615"/>
    </location>
</feature>
<feature type="compositionally biased region" description="Basic and acidic residues" evidence="1">
    <location>
        <begin position="825"/>
        <end position="859"/>
    </location>
</feature>
<dbReference type="PANTHER" id="PTHR31008:SF4">
    <property type="entry name" value="COP1-INTERACTING PROTEIN 7"/>
    <property type="match status" value="1"/>
</dbReference>
<accession>A0A4D6NAI6</accession>
<organism evidence="2 3">
    <name type="scientific">Vigna unguiculata</name>
    <name type="common">Cowpea</name>
    <dbReference type="NCBI Taxonomy" id="3917"/>
    <lineage>
        <taxon>Eukaryota</taxon>
        <taxon>Viridiplantae</taxon>
        <taxon>Streptophyta</taxon>
        <taxon>Embryophyta</taxon>
        <taxon>Tracheophyta</taxon>
        <taxon>Spermatophyta</taxon>
        <taxon>Magnoliopsida</taxon>
        <taxon>eudicotyledons</taxon>
        <taxon>Gunneridae</taxon>
        <taxon>Pentapetalae</taxon>
        <taxon>rosids</taxon>
        <taxon>fabids</taxon>
        <taxon>Fabales</taxon>
        <taxon>Fabaceae</taxon>
        <taxon>Papilionoideae</taxon>
        <taxon>50 kb inversion clade</taxon>
        <taxon>NPAAA clade</taxon>
        <taxon>indigoferoid/millettioid clade</taxon>
        <taxon>Phaseoleae</taxon>
        <taxon>Vigna</taxon>
    </lineage>
</organism>
<feature type="compositionally biased region" description="Polar residues" evidence="1">
    <location>
        <begin position="985"/>
        <end position="997"/>
    </location>
</feature>
<feature type="region of interest" description="Disordered" evidence="1">
    <location>
        <begin position="765"/>
        <end position="1154"/>
    </location>
</feature>
<evidence type="ECO:0000256" key="1">
    <source>
        <dbReference type="SAM" id="MobiDB-lite"/>
    </source>
</evidence>
<protein>
    <recommendedName>
        <fullName evidence="4">COP1-interacting protein 7</fullName>
    </recommendedName>
</protein>
<feature type="compositionally biased region" description="Basic residues" evidence="1">
    <location>
        <begin position="463"/>
        <end position="474"/>
    </location>
</feature>
<feature type="region of interest" description="Disordered" evidence="1">
    <location>
        <begin position="114"/>
        <end position="146"/>
    </location>
</feature>
<feature type="compositionally biased region" description="Basic residues" evidence="1">
    <location>
        <begin position="402"/>
        <end position="416"/>
    </location>
</feature>
<dbReference type="AlphaFoldDB" id="A0A4D6NAI6"/>
<feature type="region of interest" description="Disordered" evidence="1">
    <location>
        <begin position="461"/>
        <end position="481"/>
    </location>
</feature>
<feature type="region of interest" description="Disordered" evidence="1">
    <location>
        <begin position="342"/>
        <end position="416"/>
    </location>
</feature>